<proteinExistence type="predicted"/>
<dbReference type="AlphaFoldDB" id="A0A9Q5VGZ1"/>
<reference evidence="1 2" key="1">
    <citation type="submission" date="2019-04" db="EMBL/GenBank/DDBJ databases">
        <title>Complete genome sequencing of Piscirickettsia salmonis strain Psal-009.</title>
        <authorList>
            <person name="Schober I."/>
            <person name="Bunk B."/>
            <person name="Sproer C."/>
            <person name="Carril G.P."/>
            <person name="Riedel T."/>
            <person name="Flores-Herrera P.A."/>
            <person name="Nourdin-Galindo G."/>
            <person name="Marshall S.H."/>
            <person name="Overmann J."/>
        </authorList>
    </citation>
    <scope>NUCLEOTIDE SEQUENCE [LARGE SCALE GENOMIC DNA]</scope>
    <source>
        <strain evidence="1 2">Psal-009</strain>
    </source>
</reference>
<sequence length="187" mass="21253">MTFFDLKEKVSQYLLAIYLKLAGDQEKDAAAAFFSEFITKTARSQSAASLLHFLKQLINHESLDSNLHTSRYISFYSTLDDYLSKCELIVLDDIATGIFEQLKGPGFNLGYFKSNYSITDSDGKPHQVPERISRIMNIIRNENMTPNQRLEKIKEIKIAAPSYGSSYLFFNATDSSTNEFISNLQCD</sequence>
<name>A0A9Q5VGZ1_PISSA</name>
<protein>
    <submittedName>
        <fullName evidence="1">Uncharacterized protein</fullName>
    </submittedName>
</protein>
<dbReference type="GeneID" id="66740744"/>
<accession>A0A9Q5VGZ1</accession>
<dbReference type="Proteomes" id="UP000422232">
    <property type="component" value="Chromosome"/>
</dbReference>
<organism evidence="1 2">
    <name type="scientific">Piscirickettsia salmonis</name>
    <dbReference type="NCBI Taxonomy" id="1238"/>
    <lineage>
        <taxon>Bacteria</taxon>
        <taxon>Pseudomonadati</taxon>
        <taxon>Pseudomonadota</taxon>
        <taxon>Gammaproteobacteria</taxon>
        <taxon>Thiotrichales</taxon>
        <taxon>Piscirickettsiaceae</taxon>
        <taxon>Piscirickettsia</taxon>
    </lineage>
</organism>
<gene>
    <name evidence="1" type="ORF">Psal009_01559</name>
</gene>
<evidence type="ECO:0000313" key="1">
    <source>
        <dbReference type="EMBL" id="QGO05666.1"/>
    </source>
</evidence>
<keyword evidence="2" id="KW-1185">Reference proteome</keyword>
<evidence type="ECO:0000313" key="2">
    <source>
        <dbReference type="Proteomes" id="UP000422232"/>
    </source>
</evidence>
<dbReference type="EMBL" id="CP038908">
    <property type="protein sequence ID" value="QGO05666.1"/>
    <property type="molecule type" value="Genomic_DNA"/>
</dbReference>
<dbReference type="RefSeq" id="WP_016211214.1">
    <property type="nucleotide sequence ID" value="NZ_CP013773.1"/>
</dbReference>